<sequence>MRLKPNVNIKSIFDINVFNLKACEIEAVFFDLDSTVMRSKSGIFDKQTLDFLNMLNNHFKVAIISNNKNDEYIKKAQSQVIFPVVGGAKKPDVKALLQVCKDFNVKPSNCAFVGDRPLTDILCAKRAGMFSILVDSISADSEKKIVRFVRFLERLSIKK</sequence>
<organism evidence="1 2">
    <name type="scientific">Candidatus Galligastranaerophilus intestinavium</name>
    <dbReference type="NCBI Taxonomy" id="2840836"/>
    <lineage>
        <taxon>Bacteria</taxon>
        <taxon>Candidatus Galligastranaerophilus</taxon>
    </lineage>
</organism>
<dbReference type="Proteomes" id="UP000886865">
    <property type="component" value="Unassembled WGS sequence"/>
</dbReference>
<protein>
    <submittedName>
        <fullName evidence="1">YqeG family HAD IIIA-type phosphatase</fullName>
    </submittedName>
</protein>
<dbReference type="AlphaFoldDB" id="A0A9D1FI49"/>
<dbReference type="PANTHER" id="PTHR43885">
    <property type="entry name" value="HALOACID DEHALOGENASE-LIKE HYDROLASE"/>
    <property type="match status" value="1"/>
</dbReference>
<dbReference type="NCBIfam" id="TIGR01662">
    <property type="entry name" value="HAD-SF-IIIA"/>
    <property type="match status" value="1"/>
</dbReference>
<dbReference type="InterPro" id="IPR027706">
    <property type="entry name" value="PGP_Pase"/>
</dbReference>
<dbReference type="InterPro" id="IPR006549">
    <property type="entry name" value="HAD-SF_hydro_IIIA"/>
</dbReference>
<gene>
    <name evidence="1" type="ORF">IAA86_04565</name>
</gene>
<accession>A0A9D1FI49</accession>
<dbReference type="InterPro" id="IPR010021">
    <property type="entry name" value="PGPP1/Gep4"/>
</dbReference>
<dbReference type="SUPFAM" id="SSF56784">
    <property type="entry name" value="HAD-like"/>
    <property type="match status" value="1"/>
</dbReference>
<dbReference type="InterPro" id="IPR006439">
    <property type="entry name" value="HAD-SF_hydro_IA"/>
</dbReference>
<evidence type="ECO:0000313" key="1">
    <source>
        <dbReference type="EMBL" id="HIS74276.1"/>
    </source>
</evidence>
<comment type="caution">
    <text evidence="1">The sequence shown here is derived from an EMBL/GenBank/DDBJ whole genome shotgun (WGS) entry which is preliminary data.</text>
</comment>
<dbReference type="Pfam" id="PF09419">
    <property type="entry name" value="PGP_phosphatase"/>
    <property type="match status" value="1"/>
</dbReference>
<dbReference type="GO" id="GO:0008962">
    <property type="term" value="F:phosphatidylglycerophosphatase activity"/>
    <property type="evidence" value="ECO:0007669"/>
    <property type="project" value="InterPro"/>
</dbReference>
<dbReference type="Gene3D" id="3.40.50.1000">
    <property type="entry name" value="HAD superfamily/HAD-like"/>
    <property type="match status" value="1"/>
</dbReference>
<dbReference type="EMBL" id="DVJQ01000040">
    <property type="protein sequence ID" value="HIS74276.1"/>
    <property type="molecule type" value="Genomic_DNA"/>
</dbReference>
<reference evidence="1" key="2">
    <citation type="journal article" date="2021" name="PeerJ">
        <title>Extensive microbial diversity within the chicken gut microbiome revealed by metagenomics and culture.</title>
        <authorList>
            <person name="Gilroy R."/>
            <person name="Ravi A."/>
            <person name="Getino M."/>
            <person name="Pursley I."/>
            <person name="Horton D.L."/>
            <person name="Alikhan N.F."/>
            <person name="Baker D."/>
            <person name="Gharbi K."/>
            <person name="Hall N."/>
            <person name="Watson M."/>
            <person name="Adriaenssens E.M."/>
            <person name="Foster-Nyarko E."/>
            <person name="Jarju S."/>
            <person name="Secka A."/>
            <person name="Antonio M."/>
            <person name="Oren A."/>
            <person name="Chaudhuri R.R."/>
            <person name="La Ragione R."/>
            <person name="Hildebrand F."/>
            <person name="Pallen M.J."/>
        </authorList>
    </citation>
    <scope>NUCLEOTIDE SEQUENCE</scope>
    <source>
        <strain evidence="1">CHK152-2871</strain>
    </source>
</reference>
<evidence type="ECO:0000313" key="2">
    <source>
        <dbReference type="Proteomes" id="UP000886865"/>
    </source>
</evidence>
<reference evidence="1" key="1">
    <citation type="submission" date="2020-10" db="EMBL/GenBank/DDBJ databases">
        <authorList>
            <person name="Gilroy R."/>
        </authorList>
    </citation>
    <scope>NUCLEOTIDE SEQUENCE</scope>
    <source>
        <strain evidence="1">CHK152-2871</strain>
    </source>
</reference>
<name>A0A9D1FI49_9BACT</name>
<dbReference type="InterPro" id="IPR023214">
    <property type="entry name" value="HAD_sf"/>
</dbReference>
<dbReference type="PANTHER" id="PTHR43885:SF1">
    <property type="entry name" value="SUPERFAMILY HYDROLASE, PUTATIVE (AFU_ORTHOLOGUE AFUA_4G13290)-RELATED"/>
    <property type="match status" value="1"/>
</dbReference>
<dbReference type="NCBIfam" id="TIGR01549">
    <property type="entry name" value="HAD-SF-IA-v1"/>
    <property type="match status" value="1"/>
</dbReference>
<dbReference type="InterPro" id="IPR036412">
    <property type="entry name" value="HAD-like_sf"/>
</dbReference>
<dbReference type="NCBIfam" id="TIGR01668">
    <property type="entry name" value="YqeG_hyp_ppase"/>
    <property type="match status" value="1"/>
</dbReference>
<proteinExistence type="predicted"/>